<dbReference type="EMBL" id="BPVZ01000003">
    <property type="protein sequence ID" value="GKU88888.1"/>
    <property type="molecule type" value="Genomic_DNA"/>
</dbReference>
<dbReference type="InterPro" id="IPR043502">
    <property type="entry name" value="DNA/RNA_pol_sf"/>
</dbReference>
<proteinExistence type="predicted"/>
<dbReference type="SUPFAM" id="SSF56672">
    <property type="entry name" value="DNA/RNA polymerases"/>
    <property type="match status" value="1"/>
</dbReference>
<evidence type="ECO:0000313" key="2">
    <source>
        <dbReference type="Proteomes" id="UP001054252"/>
    </source>
</evidence>
<dbReference type="PANTHER" id="PTHR48475">
    <property type="entry name" value="RIBONUCLEASE H"/>
    <property type="match status" value="1"/>
</dbReference>
<sequence length="257" mass="29022">MARAYYQDTFKKVELVVVPKASSSQVPRPSQPSLQMMSISDIDHHLENVEQKAKLVELVETIPLNLDEPEKIVKIETKLTQEERAELLEFLKSNQDVFVWTTNEMLGISVEISVHKLSTDPIKKLVVQKRRLVGPKKQATIDEEIKKLLQAESRKFLGYVVSKKGIEVNPDKVQAVQQMEPPKIVKDVQRLMGRLAALHRFITRVATVEGFGAGAVLIGLDGFKSEHALRFKFQTTNNVAEYEALIYGMKLASELKA</sequence>
<reference evidence="1 2" key="1">
    <citation type="journal article" date="2021" name="Commun. Biol.">
        <title>The genome of Shorea leprosula (Dipterocarpaceae) highlights the ecological relevance of drought in aseasonal tropical rainforests.</title>
        <authorList>
            <person name="Ng K.K.S."/>
            <person name="Kobayashi M.J."/>
            <person name="Fawcett J.A."/>
            <person name="Hatakeyama M."/>
            <person name="Paape T."/>
            <person name="Ng C.H."/>
            <person name="Ang C.C."/>
            <person name="Tnah L.H."/>
            <person name="Lee C.T."/>
            <person name="Nishiyama T."/>
            <person name="Sese J."/>
            <person name="O'Brien M.J."/>
            <person name="Copetti D."/>
            <person name="Mohd Noor M.I."/>
            <person name="Ong R.C."/>
            <person name="Putra M."/>
            <person name="Sireger I.Z."/>
            <person name="Indrioko S."/>
            <person name="Kosugi Y."/>
            <person name="Izuno A."/>
            <person name="Isagi Y."/>
            <person name="Lee S.L."/>
            <person name="Shimizu K.K."/>
        </authorList>
    </citation>
    <scope>NUCLEOTIDE SEQUENCE [LARGE SCALE GENOMIC DNA]</scope>
    <source>
        <strain evidence="1">214</strain>
    </source>
</reference>
<dbReference type="PANTHER" id="PTHR48475:SF2">
    <property type="entry name" value="RIBONUCLEASE H"/>
    <property type="match status" value="1"/>
</dbReference>
<name>A0AAV5HSZ1_9ROSI</name>
<accession>A0AAV5HSZ1</accession>
<organism evidence="1 2">
    <name type="scientific">Rubroshorea leprosula</name>
    <dbReference type="NCBI Taxonomy" id="152421"/>
    <lineage>
        <taxon>Eukaryota</taxon>
        <taxon>Viridiplantae</taxon>
        <taxon>Streptophyta</taxon>
        <taxon>Embryophyta</taxon>
        <taxon>Tracheophyta</taxon>
        <taxon>Spermatophyta</taxon>
        <taxon>Magnoliopsida</taxon>
        <taxon>eudicotyledons</taxon>
        <taxon>Gunneridae</taxon>
        <taxon>Pentapetalae</taxon>
        <taxon>rosids</taxon>
        <taxon>malvids</taxon>
        <taxon>Malvales</taxon>
        <taxon>Dipterocarpaceae</taxon>
        <taxon>Rubroshorea</taxon>
    </lineage>
</organism>
<dbReference type="Gene3D" id="3.30.70.270">
    <property type="match status" value="1"/>
</dbReference>
<dbReference type="Gene3D" id="3.30.420.10">
    <property type="entry name" value="Ribonuclease H-like superfamily/Ribonuclease H"/>
    <property type="match status" value="1"/>
</dbReference>
<evidence type="ECO:0000313" key="1">
    <source>
        <dbReference type="EMBL" id="GKU88888.1"/>
    </source>
</evidence>
<comment type="caution">
    <text evidence="1">The sequence shown here is derived from an EMBL/GenBank/DDBJ whole genome shotgun (WGS) entry which is preliminary data.</text>
</comment>
<dbReference type="AlphaFoldDB" id="A0AAV5HSZ1"/>
<dbReference type="InterPro" id="IPR043128">
    <property type="entry name" value="Rev_trsase/Diguanyl_cyclase"/>
</dbReference>
<dbReference type="GO" id="GO:0003676">
    <property type="term" value="F:nucleic acid binding"/>
    <property type="evidence" value="ECO:0007669"/>
    <property type="project" value="InterPro"/>
</dbReference>
<protein>
    <submittedName>
        <fullName evidence="1">Uncharacterized protein</fullName>
    </submittedName>
</protein>
<gene>
    <name evidence="1" type="ORF">SLEP1_g3100</name>
</gene>
<dbReference type="InterPro" id="IPR036397">
    <property type="entry name" value="RNaseH_sf"/>
</dbReference>
<dbReference type="Proteomes" id="UP001054252">
    <property type="component" value="Unassembled WGS sequence"/>
</dbReference>
<keyword evidence="2" id="KW-1185">Reference proteome</keyword>